<organism evidence="8">
    <name type="scientific">Lotharella globosa</name>
    <dbReference type="NCBI Taxonomy" id="91324"/>
    <lineage>
        <taxon>Eukaryota</taxon>
        <taxon>Sar</taxon>
        <taxon>Rhizaria</taxon>
        <taxon>Cercozoa</taxon>
        <taxon>Chlorarachniophyceae</taxon>
        <taxon>Lotharella</taxon>
    </lineage>
</organism>
<keyword evidence="7" id="KW-0812">Transmembrane</keyword>
<dbReference type="GO" id="GO:0046872">
    <property type="term" value="F:metal ion binding"/>
    <property type="evidence" value="ECO:0007669"/>
    <property type="project" value="TreeGrafter"/>
</dbReference>
<dbReference type="EMBL" id="HBIV01030696">
    <property type="protein sequence ID" value="CAE0670276.1"/>
    <property type="molecule type" value="Transcribed_RNA"/>
</dbReference>
<evidence type="ECO:0000256" key="3">
    <source>
        <dbReference type="ARBA" id="ARBA00031971"/>
    </source>
</evidence>
<feature type="transmembrane region" description="Helical" evidence="7">
    <location>
        <begin position="20"/>
        <end position="41"/>
    </location>
</feature>
<dbReference type="SMART" id="SM00883">
    <property type="entry name" value="Cpn10"/>
    <property type="match status" value="2"/>
</dbReference>
<reference evidence="8" key="1">
    <citation type="submission" date="2021-01" db="EMBL/GenBank/DDBJ databases">
        <authorList>
            <person name="Corre E."/>
            <person name="Pelletier E."/>
            <person name="Niang G."/>
            <person name="Scheremetjew M."/>
            <person name="Finn R."/>
            <person name="Kale V."/>
            <person name="Holt S."/>
            <person name="Cochrane G."/>
            <person name="Meng A."/>
            <person name="Brown T."/>
            <person name="Cohen L."/>
        </authorList>
    </citation>
    <scope>NUCLEOTIDE SEQUENCE</scope>
    <source>
        <strain evidence="8">CCCM811</strain>
    </source>
</reference>
<keyword evidence="7" id="KW-1133">Transmembrane helix</keyword>
<evidence type="ECO:0000256" key="2">
    <source>
        <dbReference type="ARBA" id="ARBA00023186"/>
    </source>
</evidence>
<dbReference type="PRINTS" id="PR00297">
    <property type="entry name" value="CHAPERONIN10"/>
</dbReference>
<comment type="similarity">
    <text evidence="1 6">Belongs to the GroES chaperonin family.</text>
</comment>
<dbReference type="SUPFAM" id="SSF50129">
    <property type="entry name" value="GroES-like"/>
    <property type="match status" value="2"/>
</dbReference>
<dbReference type="GO" id="GO:0044183">
    <property type="term" value="F:protein folding chaperone"/>
    <property type="evidence" value="ECO:0007669"/>
    <property type="project" value="InterPro"/>
</dbReference>
<dbReference type="CDD" id="cd00320">
    <property type="entry name" value="cpn10"/>
    <property type="match status" value="2"/>
</dbReference>
<dbReference type="PANTHER" id="PTHR10772:SF63">
    <property type="entry name" value="20 KDA CHAPERONIN, CHLOROPLASTIC"/>
    <property type="match status" value="1"/>
</dbReference>
<evidence type="ECO:0000256" key="7">
    <source>
        <dbReference type="SAM" id="Phobius"/>
    </source>
</evidence>
<dbReference type="Gene3D" id="2.30.33.40">
    <property type="entry name" value="GroES chaperonin"/>
    <property type="match status" value="2"/>
</dbReference>
<dbReference type="FunFam" id="2.30.33.40:FF:000001">
    <property type="entry name" value="10 kDa chaperonin"/>
    <property type="match status" value="1"/>
</dbReference>
<evidence type="ECO:0000256" key="5">
    <source>
        <dbReference type="ARBA" id="ARBA00079398"/>
    </source>
</evidence>
<dbReference type="HAMAP" id="MF_00580">
    <property type="entry name" value="CH10"/>
    <property type="match status" value="1"/>
</dbReference>
<dbReference type="InterPro" id="IPR011032">
    <property type="entry name" value="GroES-like_sf"/>
</dbReference>
<evidence type="ECO:0000256" key="6">
    <source>
        <dbReference type="RuleBase" id="RU003479"/>
    </source>
</evidence>
<keyword evidence="2 6" id="KW-0143">Chaperone</keyword>
<accession>A0A7S3Z322</accession>
<gene>
    <name evidence="8" type="ORF">LGLO00237_LOCUS21913</name>
</gene>
<dbReference type="PANTHER" id="PTHR10772">
    <property type="entry name" value="10 KDA HEAT SHOCK PROTEIN"/>
    <property type="match status" value="1"/>
</dbReference>
<dbReference type="AlphaFoldDB" id="A0A7S3Z322"/>
<dbReference type="InterPro" id="IPR037124">
    <property type="entry name" value="Chaperonin_GroES_sf"/>
</dbReference>
<keyword evidence="7" id="KW-0472">Membrane</keyword>
<dbReference type="GO" id="GO:0051082">
    <property type="term" value="F:unfolded protein binding"/>
    <property type="evidence" value="ECO:0007669"/>
    <property type="project" value="TreeGrafter"/>
</dbReference>
<dbReference type="GO" id="GO:0005739">
    <property type="term" value="C:mitochondrion"/>
    <property type="evidence" value="ECO:0007669"/>
    <property type="project" value="TreeGrafter"/>
</dbReference>
<dbReference type="Pfam" id="PF00166">
    <property type="entry name" value="Cpn10"/>
    <property type="match status" value="2"/>
</dbReference>
<sequence>MRAAPVLAAPIRHRRACQSLHSAIATFIGLATMGMIATGSYSNSLGATGLAPSRIVARQAGLPLWSVSPRNSMGVKQQGVSACSRRPGVAARAAPGVTLIPKDYEKVSPAGDFVLAKFEKEEDFAEGGLWLPESLSPKPNLAEVVALGSGRTEEGGMIEFEVKVGDVVLYSRYGSVGAKEVELERNGETFAVVKHSELAGKLPSMTEYTVDDFEPLGSYILVKPDEAADETVGGVLLAETVQERPACGTVIRVGPGTLKDGERQPVTMKPGDSVMYNKYAGDDLSEDGVDYIVLKESDVMATLIPAESAE</sequence>
<dbReference type="GO" id="GO:0005524">
    <property type="term" value="F:ATP binding"/>
    <property type="evidence" value="ECO:0007669"/>
    <property type="project" value="InterPro"/>
</dbReference>
<dbReference type="InterPro" id="IPR020818">
    <property type="entry name" value="Chaperonin_GroES"/>
</dbReference>
<proteinExistence type="inferred from homology"/>
<dbReference type="GO" id="GO:0051087">
    <property type="term" value="F:protein-folding chaperone binding"/>
    <property type="evidence" value="ECO:0007669"/>
    <property type="project" value="TreeGrafter"/>
</dbReference>
<evidence type="ECO:0000256" key="4">
    <source>
        <dbReference type="ARBA" id="ARBA00073031"/>
    </source>
</evidence>
<protein>
    <recommendedName>
        <fullName evidence="4">20 kDa chaperonin, chloroplastic</fullName>
    </recommendedName>
    <alternativeName>
        <fullName evidence="3">Chaperonin 10</fullName>
    </alternativeName>
    <alternativeName>
        <fullName evidence="5">Protein Cpn21</fullName>
    </alternativeName>
</protein>
<name>A0A7S3Z322_9EUKA</name>
<evidence type="ECO:0000256" key="1">
    <source>
        <dbReference type="ARBA" id="ARBA00006975"/>
    </source>
</evidence>
<evidence type="ECO:0000313" key="8">
    <source>
        <dbReference type="EMBL" id="CAE0670276.1"/>
    </source>
</evidence>